<dbReference type="InterPro" id="IPR015672">
    <property type="entry name" value="GPHR/GTG"/>
</dbReference>
<dbReference type="Proteomes" id="UP000000709">
    <property type="component" value="Unassembled WGS sequence"/>
</dbReference>
<keyword evidence="3" id="KW-1185">Reference proteome</keyword>
<dbReference type="RefSeq" id="XP_007372773.1">
    <property type="nucleotide sequence ID" value="XM_007372711.1"/>
</dbReference>
<keyword evidence="1" id="KW-1133">Transmembrane helix</keyword>
<feature type="transmembrane region" description="Helical" evidence="1">
    <location>
        <begin position="164"/>
        <end position="179"/>
    </location>
</feature>
<dbReference type="EMBL" id="GL996499">
    <property type="protein sequence ID" value="EGW35361.1"/>
    <property type="molecule type" value="Genomic_DNA"/>
</dbReference>
<dbReference type="OrthoDB" id="264392at2759"/>
<protein>
    <submittedName>
        <fullName evidence="2">Uncharacterized protein</fullName>
    </submittedName>
</protein>
<feature type="transmembrane region" description="Helical" evidence="1">
    <location>
        <begin position="90"/>
        <end position="111"/>
    </location>
</feature>
<dbReference type="KEGG" id="spaa:SPAPADRAFT_58586"/>
<feature type="non-terminal residue" evidence="2">
    <location>
        <position position="180"/>
    </location>
</feature>
<keyword evidence="1" id="KW-0472">Membrane</keyword>
<reference evidence="2 3" key="1">
    <citation type="journal article" date="2011" name="Proc. Natl. Acad. Sci. U.S.A.">
        <title>Comparative genomics of xylose-fermenting fungi for enhanced biofuel production.</title>
        <authorList>
            <person name="Wohlbach D.J."/>
            <person name="Kuo A."/>
            <person name="Sato T.K."/>
            <person name="Potts K.M."/>
            <person name="Salamov A.A."/>
            <person name="LaButti K.M."/>
            <person name="Sun H."/>
            <person name="Clum A."/>
            <person name="Pangilinan J.L."/>
            <person name="Lindquist E.A."/>
            <person name="Lucas S."/>
            <person name="Lapidus A."/>
            <person name="Jin M."/>
            <person name="Gunawan C."/>
            <person name="Balan V."/>
            <person name="Dale B.E."/>
            <person name="Jeffries T.W."/>
            <person name="Zinkel R."/>
            <person name="Barry K.W."/>
            <person name="Grigoriev I.V."/>
            <person name="Gasch A.P."/>
        </authorList>
    </citation>
    <scope>NUCLEOTIDE SEQUENCE [LARGE SCALE GENOMIC DNA]</scope>
    <source>
        <strain evidence="3">NRRL Y-27907 / 11-Y1</strain>
    </source>
</reference>
<feature type="transmembrane region" description="Helical" evidence="1">
    <location>
        <begin position="131"/>
        <end position="152"/>
    </location>
</feature>
<accession>G3AGM2</accession>
<dbReference type="GeneID" id="18872516"/>
<dbReference type="PANTHER" id="PTHR15948">
    <property type="entry name" value="G-PROTEIN COUPLED RECEPTOR 89-RELATED"/>
    <property type="match status" value="1"/>
</dbReference>
<evidence type="ECO:0000313" key="2">
    <source>
        <dbReference type="EMBL" id="EGW35361.1"/>
    </source>
</evidence>
<dbReference type="InParanoid" id="G3AGM2"/>
<dbReference type="HOGENOM" id="CLU_1499868_0_0_1"/>
<organism evidence="3">
    <name type="scientific">Spathaspora passalidarum (strain NRRL Y-27907 / 11-Y1)</name>
    <dbReference type="NCBI Taxonomy" id="619300"/>
    <lineage>
        <taxon>Eukaryota</taxon>
        <taxon>Fungi</taxon>
        <taxon>Dikarya</taxon>
        <taxon>Ascomycota</taxon>
        <taxon>Saccharomycotina</taxon>
        <taxon>Pichiomycetes</taxon>
        <taxon>Debaryomycetaceae</taxon>
        <taxon>Spathaspora</taxon>
    </lineage>
</organism>
<keyword evidence="1" id="KW-0812">Transmembrane</keyword>
<evidence type="ECO:0000256" key="1">
    <source>
        <dbReference type="SAM" id="Phobius"/>
    </source>
</evidence>
<name>G3AGM2_SPAPN</name>
<evidence type="ECO:0000313" key="3">
    <source>
        <dbReference type="Proteomes" id="UP000000709"/>
    </source>
</evidence>
<sequence length="180" mass="20909">MPILVLLSYLCVLLLMFIWGYIFIYNKNIIQRYSNFLHIPRSQINEYLDSILHKKYGLNIIRVNIEENSEDDSDTKPAQSRGEREGAKNMIIGVLFSMTLALSIGLVILMMCELGDYLEVEVRLTLFKFTIDTLMLLLIFMLPFCIISLFMVQELASFTRSKRKSVVAVALFIIWFVILH</sequence>
<feature type="transmembrane region" description="Helical" evidence="1">
    <location>
        <begin position="6"/>
        <end position="24"/>
    </location>
</feature>
<dbReference type="eggNOG" id="KOG2417">
    <property type="taxonomic scope" value="Eukaryota"/>
</dbReference>
<dbReference type="AlphaFoldDB" id="G3AGM2"/>
<dbReference type="PANTHER" id="PTHR15948:SF0">
    <property type="entry name" value="GOLGI PH REGULATOR A-RELATED"/>
    <property type="match status" value="1"/>
</dbReference>
<gene>
    <name evidence="2" type="ORF">SPAPADRAFT_58586</name>
</gene>
<proteinExistence type="predicted"/>